<dbReference type="InterPro" id="IPR011992">
    <property type="entry name" value="EF-hand-dom_pair"/>
</dbReference>
<evidence type="ECO:0000256" key="8">
    <source>
        <dbReference type="ARBA" id="ARBA00022490"/>
    </source>
</evidence>
<keyword evidence="11" id="KW-0967">Endosome</keyword>
<gene>
    <name evidence="20" type="primary">MPUL0A08410</name>
    <name evidence="20" type="ORF">METSCH_A08410</name>
</gene>
<dbReference type="PROSITE" id="PS00018">
    <property type="entry name" value="EF_HAND_1"/>
    <property type="match status" value="1"/>
</dbReference>
<evidence type="ECO:0000256" key="9">
    <source>
        <dbReference type="ARBA" id="ARBA00022583"/>
    </source>
</evidence>
<reference evidence="21" key="1">
    <citation type="submission" date="2019-03" db="EMBL/GenBank/DDBJ databases">
        <title>Snf2 controls pulcherriminic acid biosynthesis and connects pigmentation and antifungal activity of the yeast Metschnikowia pulcherrima.</title>
        <authorList>
            <person name="Gore-Lloyd D."/>
            <person name="Sumann I."/>
            <person name="Brachmann A.O."/>
            <person name="Schneeberger K."/>
            <person name="Ortiz-Merino R.A."/>
            <person name="Moreno-Beltran M."/>
            <person name="Schlaefli M."/>
            <person name="Kirner P."/>
            <person name="Santos Kron A."/>
            <person name="Wolfe K.H."/>
            <person name="Piel J."/>
            <person name="Ahrens C.H."/>
            <person name="Henk D."/>
            <person name="Freimoser F.M."/>
        </authorList>
    </citation>
    <scope>NUCLEOTIDE SEQUENCE [LARGE SCALE GENOMIC DNA]</scope>
    <source>
        <strain evidence="21">APC 1.2</strain>
    </source>
</reference>
<evidence type="ECO:0000256" key="14">
    <source>
        <dbReference type="ARBA" id="ARBA00023136"/>
    </source>
</evidence>
<dbReference type="Gene3D" id="1.10.238.10">
    <property type="entry name" value="EF-hand"/>
    <property type="match status" value="2"/>
</dbReference>
<dbReference type="GO" id="GO:0016197">
    <property type="term" value="P:endosomal transport"/>
    <property type="evidence" value="ECO:0007669"/>
    <property type="project" value="TreeGrafter"/>
</dbReference>
<keyword evidence="21" id="KW-1185">Reference proteome</keyword>
<dbReference type="PROSITE" id="PS50222">
    <property type="entry name" value="EF_HAND_2"/>
    <property type="match status" value="1"/>
</dbReference>
<keyword evidence="9" id="KW-0254">Endocytosis</keyword>
<dbReference type="SMART" id="SM00027">
    <property type="entry name" value="EH"/>
    <property type="match status" value="2"/>
</dbReference>
<dbReference type="GO" id="GO:0006897">
    <property type="term" value="P:endocytosis"/>
    <property type="evidence" value="ECO:0007669"/>
    <property type="project" value="UniProtKB-KW"/>
</dbReference>
<feature type="domain" description="EF-hand" evidence="19">
    <location>
        <begin position="59"/>
        <end position="94"/>
    </location>
</feature>
<dbReference type="SUPFAM" id="SSF47473">
    <property type="entry name" value="EF-hand"/>
    <property type="match status" value="2"/>
</dbReference>
<keyword evidence="10" id="KW-0677">Repeat</keyword>
<organism evidence="20 21">
    <name type="scientific">Metschnikowia aff. pulcherrima</name>
    <dbReference type="NCBI Taxonomy" id="2163413"/>
    <lineage>
        <taxon>Eukaryota</taxon>
        <taxon>Fungi</taxon>
        <taxon>Dikarya</taxon>
        <taxon>Ascomycota</taxon>
        <taxon>Saccharomycotina</taxon>
        <taxon>Pichiomycetes</taxon>
        <taxon>Metschnikowiaceae</taxon>
        <taxon>Metschnikowia</taxon>
    </lineage>
</organism>
<feature type="domain" description="EH" evidence="18">
    <location>
        <begin position="27"/>
        <end position="117"/>
    </location>
</feature>
<evidence type="ECO:0000313" key="20">
    <source>
        <dbReference type="EMBL" id="QBM86205.1"/>
    </source>
</evidence>
<dbReference type="GO" id="GO:0005886">
    <property type="term" value="C:plasma membrane"/>
    <property type="evidence" value="ECO:0007669"/>
    <property type="project" value="UniProtKB-SubCell"/>
</dbReference>
<dbReference type="AlphaFoldDB" id="A0A4P6XID8"/>
<evidence type="ECO:0000256" key="17">
    <source>
        <dbReference type="ARBA" id="ARBA00029684"/>
    </source>
</evidence>
<keyword evidence="15" id="KW-0009">Actin-binding</keyword>
<dbReference type="Pfam" id="PF12763">
    <property type="entry name" value="EH"/>
    <property type="match status" value="1"/>
</dbReference>
<keyword evidence="14" id="KW-0472">Membrane</keyword>
<evidence type="ECO:0000256" key="4">
    <source>
        <dbReference type="ARBA" id="ARBA00009909"/>
    </source>
</evidence>
<dbReference type="PROSITE" id="PS50031">
    <property type="entry name" value="EH"/>
    <property type="match status" value="2"/>
</dbReference>
<dbReference type="GO" id="GO:0005509">
    <property type="term" value="F:calcium ion binding"/>
    <property type="evidence" value="ECO:0007669"/>
    <property type="project" value="InterPro"/>
</dbReference>
<dbReference type="PANTHER" id="PTHR11216">
    <property type="entry name" value="EH DOMAIN"/>
    <property type="match status" value="1"/>
</dbReference>
<evidence type="ECO:0000259" key="19">
    <source>
        <dbReference type="PROSITE" id="PS50222"/>
    </source>
</evidence>
<accession>A0A4P6XID8</accession>
<dbReference type="InterPro" id="IPR002048">
    <property type="entry name" value="EF_hand_dom"/>
</dbReference>
<evidence type="ECO:0000256" key="15">
    <source>
        <dbReference type="ARBA" id="ARBA00023203"/>
    </source>
</evidence>
<feature type="domain" description="EH" evidence="18">
    <location>
        <begin position="156"/>
        <end position="245"/>
    </location>
</feature>
<evidence type="ECO:0000256" key="13">
    <source>
        <dbReference type="ARBA" id="ARBA00023054"/>
    </source>
</evidence>
<dbReference type="GO" id="GO:0007015">
    <property type="term" value="P:actin filament organization"/>
    <property type="evidence" value="ECO:0007669"/>
    <property type="project" value="InterPro"/>
</dbReference>
<dbReference type="Pfam" id="PF12761">
    <property type="entry name" value="End3"/>
    <property type="match status" value="1"/>
</dbReference>
<evidence type="ECO:0000256" key="11">
    <source>
        <dbReference type="ARBA" id="ARBA00022753"/>
    </source>
</evidence>
<dbReference type="STRING" id="2163413.A0A4P6XID8"/>
<keyword evidence="16" id="KW-0206">Cytoskeleton</keyword>
<evidence type="ECO:0000256" key="1">
    <source>
        <dbReference type="ARBA" id="ARBA00004125"/>
    </source>
</evidence>
<keyword evidence="7" id="KW-1003">Cell membrane</keyword>
<keyword evidence="13" id="KW-0175">Coiled coil</keyword>
<dbReference type="Proteomes" id="UP000292447">
    <property type="component" value="Chromosome I"/>
</dbReference>
<dbReference type="GO" id="GO:0030479">
    <property type="term" value="C:actin cortical patch"/>
    <property type="evidence" value="ECO:0007669"/>
    <property type="project" value="UniProtKB-SubCell"/>
</dbReference>
<evidence type="ECO:0000256" key="7">
    <source>
        <dbReference type="ARBA" id="ARBA00022475"/>
    </source>
</evidence>
<dbReference type="GO" id="GO:0003779">
    <property type="term" value="F:actin binding"/>
    <property type="evidence" value="ECO:0007669"/>
    <property type="project" value="UniProtKB-KW"/>
</dbReference>
<dbReference type="EMBL" id="CP034456">
    <property type="protein sequence ID" value="QBM86205.1"/>
    <property type="molecule type" value="Genomic_DNA"/>
</dbReference>
<evidence type="ECO:0000259" key="18">
    <source>
        <dbReference type="PROSITE" id="PS50031"/>
    </source>
</evidence>
<evidence type="ECO:0000256" key="5">
    <source>
        <dbReference type="ARBA" id="ARBA00013889"/>
    </source>
</evidence>
<dbReference type="InterPro" id="IPR018247">
    <property type="entry name" value="EF_Hand_1_Ca_BS"/>
</dbReference>
<keyword evidence="12" id="KW-0106">Calcium</keyword>
<evidence type="ECO:0000256" key="10">
    <source>
        <dbReference type="ARBA" id="ARBA00022737"/>
    </source>
</evidence>
<evidence type="ECO:0000256" key="6">
    <source>
        <dbReference type="ARBA" id="ARBA00017312"/>
    </source>
</evidence>
<comment type="similarity">
    <text evidence="4">Belongs to the END3 family.</text>
</comment>
<comment type="subcellular location">
    <subcellularLocation>
        <location evidence="3">Cell membrane</location>
        <topology evidence="3">Peripheral membrane protein</topology>
        <orientation evidence="3">Cytoplasmic side</orientation>
    </subcellularLocation>
    <subcellularLocation>
        <location evidence="2">Cytoplasm</location>
        <location evidence="2">Cytoskeleton</location>
        <location evidence="2">Actin patch</location>
    </subcellularLocation>
    <subcellularLocation>
        <location evidence="1">Endosome membrane</location>
        <topology evidence="1">Peripheral membrane protein</topology>
        <orientation evidence="1">Cytoplasmic side</orientation>
    </subcellularLocation>
</comment>
<sequence length="400" mass="44605">MSPCSPQLGNLDVTNTHISMPRLEEWEIKKYWKIFQGLGPQNNKLTGEKVTPVLKNSRLPDDQLAQVWLLADIDNDGQLDFEEFCITMRLIFDLVNGDSEGVPAELPGWLVPLLKAHLIQANRAVASGQNSALGFALDDEDDALSNDFDWYISPTDKATYESIYNASSDTYGRVRFDALQGLYDTLKNVPKLDISSAWNLVNPKSAETIDKDQVLVLLHMLNQRENGKRIPRGVPASLRATFSKDVPSYDLSQASSQRASLQPSANDKKAFGTNYLTKIGQAHQPARGTDFSTTEGTDWEEVRLRRELADLENLLEKSQQVSAPPPESSELALVKHEFEQLLKYKQEALAAAKQLPSSDKTLADVRNDVDLIASQVQMLEEFLSEKERELSSLKSQIGAV</sequence>
<dbReference type="CDD" id="cd00052">
    <property type="entry name" value="EH"/>
    <property type="match status" value="1"/>
</dbReference>
<protein>
    <recommendedName>
        <fullName evidence="6">Actin cytoskeleton-regulatory complex protein END3</fullName>
    </recommendedName>
    <alternativeName>
        <fullName evidence="5">Actin cytoskeleton-regulatory complex protein end3</fullName>
    </alternativeName>
    <alternativeName>
        <fullName evidence="17">Endocytosis protein 3</fullName>
    </alternativeName>
</protein>
<evidence type="ECO:0000256" key="2">
    <source>
        <dbReference type="ARBA" id="ARBA00004134"/>
    </source>
</evidence>
<proteinExistence type="inferred from homology"/>
<evidence type="ECO:0000256" key="16">
    <source>
        <dbReference type="ARBA" id="ARBA00023212"/>
    </source>
</evidence>
<name>A0A4P6XID8_9ASCO</name>
<dbReference type="InterPro" id="IPR000261">
    <property type="entry name" value="EH_dom"/>
</dbReference>
<evidence type="ECO:0000256" key="3">
    <source>
        <dbReference type="ARBA" id="ARBA00004413"/>
    </source>
</evidence>
<keyword evidence="8" id="KW-0963">Cytoplasm</keyword>
<dbReference type="GO" id="GO:0010008">
    <property type="term" value="C:endosome membrane"/>
    <property type="evidence" value="ECO:0007669"/>
    <property type="project" value="UniProtKB-SubCell"/>
</dbReference>
<evidence type="ECO:0000256" key="12">
    <source>
        <dbReference type="ARBA" id="ARBA00022837"/>
    </source>
</evidence>
<evidence type="ECO:0000313" key="21">
    <source>
        <dbReference type="Proteomes" id="UP000292447"/>
    </source>
</evidence>
<dbReference type="SMART" id="SM00054">
    <property type="entry name" value="EFh"/>
    <property type="match status" value="1"/>
</dbReference>
<dbReference type="InterPro" id="IPR025604">
    <property type="entry name" value="End3"/>
</dbReference>